<dbReference type="SUPFAM" id="SSF50494">
    <property type="entry name" value="Trypsin-like serine proteases"/>
    <property type="match status" value="1"/>
</dbReference>
<comment type="catalytic activity">
    <reaction evidence="1">
        <text>Acts on substrates that are at least partially unfolded. The cleavage site P1 residue is normally between a pair of hydrophobic residues, such as Val-|-Val.</text>
        <dbReference type="EC" id="3.4.21.107"/>
    </reaction>
</comment>
<reference evidence="16 17" key="1">
    <citation type="journal article" date="2024" name="Environ. Microbiol.">
        <title>Novel evolutionary insights on the interactions of the Holosporales (Alphaproteobacteria) with eukaryotic hosts from comparative genomics.</title>
        <authorList>
            <person name="Giovannini M."/>
            <person name="Petroni G."/>
            <person name="Castelli M."/>
        </authorList>
    </citation>
    <scope>NUCLEOTIDE SEQUENCE [LARGE SCALE GENOMIC DNA]</scope>
    <source>
        <strain evidence="16 17">US_Bl 15I1</strain>
    </source>
</reference>
<dbReference type="Gene3D" id="2.40.10.120">
    <property type="match status" value="1"/>
</dbReference>
<dbReference type="PROSITE" id="PS50106">
    <property type="entry name" value="PDZ"/>
    <property type="match status" value="2"/>
</dbReference>
<keyword evidence="8" id="KW-0677">Repeat</keyword>
<dbReference type="SMART" id="SM00228">
    <property type="entry name" value="PDZ"/>
    <property type="match status" value="2"/>
</dbReference>
<keyword evidence="6" id="KW-0645">Protease</keyword>
<comment type="subcellular location">
    <subcellularLocation>
        <location evidence="2">Periplasm</location>
    </subcellularLocation>
</comment>
<protein>
    <recommendedName>
        <fullName evidence="5">Probable periplasmic serine endoprotease DegP-like</fullName>
        <ecNumber evidence="4">3.4.21.107</ecNumber>
    </recommendedName>
    <alternativeName>
        <fullName evidence="13">Protease Do</fullName>
    </alternativeName>
</protein>
<keyword evidence="9" id="KW-0574">Periplasm</keyword>
<evidence type="ECO:0000256" key="14">
    <source>
        <dbReference type="SAM" id="SignalP"/>
    </source>
</evidence>
<dbReference type="Proteomes" id="UP001330434">
    <property type="component" value="Chromosome"/>
</dbReference>
<dbReference type="CDD" id="cd10839">
    <property type="entry name" value="cpPDZ1_DegP-like"/>
    <property type="match status" value="1"/>
</dbReference>
<dbReference type="InterPro" id="IPR001940">
    <property type="entry name" value="Peptidase_S1C"/>
</dbReference>
<feature type="chain" id="PRO_5046449417" description="Probable periplasmic serine endoprotease DegP-like" evidence="14">
    <location>
        <begin position="26"/>
        <end position="496"/>
    </location>
</feature>
<feature type="signal peptide" evidence="14">
    <location>
        <begin position="1"/>
        <end position="25"/>
    </location>
</feature>
<evidence type="ECO:0000256" key="3">
    <source>
        <dbReference type="ARBA" id="ARBA00010541"/>
    </source>
</evidence>
<evidence type="ECO:0000256" key="9">
    <source>
        <dbReference type="ARBA" id="ARBA00022764"/>
    </source>
</evidence>
<comment type="similarity">
    <text evidence="3">Belongs to the peptidase S1C family.</text>
</comment>
<gene>
    <name evidence="16" type="ORF">Bealeia1_01081</name>
</gene>
<evidence type="ECO:0000256" key="7">
    <source>
        <dbReference type="ARBA" id="ARBA00022729"/>
    </source>
</evidence>
<dbReference type="SUPFAM" id="SSF50156">
    <property type="entry name" value="PDZ domain-like"/>
    <property type="match status" value="2"/>
</dbReference>
<dbReference type="InterPro" id="IPR036034">
    <property type="entry name" value="PDZ_sf"/>
</dbReference>
<sequence length="496" mass="52799">MKISRFSLSLVLLATLSLENATLRAQEVKPSPVSAPQGFADMVAPLLPAVVNISTKTKVKSGPQLRSPIPLDPNLPSGPLEDMLREFFDQQAPSHRNVASLGSGFIVSPEGLVVTNYHVIEGADEVTVILNDNTKLPATVVGRDHRTDIALLKVETKTKLPFVNWGDSEKLRTGDWIIAIGNPFGLGGTVTAGIVSTIKRDISASQNPGVNLDYVQGYIQTDASINVGNSGGPMFNMQGQVVGINRAIFSPTGGSVGIGFAIPASVAQKVVDQIREFGRTKRGWLGVRIQSVTEDIAEGLGFKTVEGALVGSVIPGGPAAAAKLLPGDVILKVGETPVKDSRSIPQLVGDMPVGSVAPLTIWRKGKTFVQNITVGEFEEAEEAGIIKSPQAKSTAKTTQALGMSFQTLTPDFRRENGIADDIAGVVVTEVNPKSNAAFKGLQSGDIIVEISQEDVQKPEDVVNLVEKAKKAGRKSVLLLINREDEMRYISVKIKDE</sequence>
<evidence type="ECO:0000256" key="2">
    <source>
        <dbReference type="ARBA" id="ARBA00004418"/>
    </source>
</evidence>
<dbReference type="NCBIfam" id="TIGR02037">
    <property type="entry name" value="degP_htrA_DO"/>
    <property type="match status" value="1"/>
</dbReference>
<feature type="domain" description="PDZ" evidence="15">
    <location>
        <begin position="382"/>
        <end position="483"/>
    </location>
</feature>
<dbReference type="Pfam" id="PF13365">
    <property type="entry name" value="Trypsin_2"/>
    <property type="match status" value="1"/>
</dbReference>
<proteinExistence type="inferred from homology"/>
<dbReference type="RefSeq" id="WP_331255710.1">
    <property type="nucleotide sequence ID" value="NZ_CP133270.1"/>
</dbReference>
<dbReference type="PANTHER" id="PTHR22939:SF130">
    <property type="entry name" value="PERIPLASMIC SERINE ENDOPROTEASE DEGP-LIKE-RELATED"/>
    <property type="match status" value="1"/>
</dbReference>
<organism evidence="16 17">
    <name type="scientific">Candidatus Bealeia paramacronuclearis</name>
    <dbReference type="NCBI Taxonomy" id="1921001"/>
    <lineage>
        <taxon>Bacteria</taxon>
        <taxon>Pseudomonadati</taxon>
        <taxon>Pseudomonadota</taxon>
        <taxon>Alphaproteobacteria</taxon>
        <taxon>Holosporales</taxon>
        <taxon>Holosporaceae</taxon>
        <taxon>Candidatus Bealeia</taxon>
    </lineage>
</organism>
<keyword evidence="7 14" id="KW-0732">Signal</keyword>
<dbReference type="InterPro" id="IPR009003">
    <property type="entry name" value="Peptidase_S1_PA"/>
</dbReference>
<name>A0ABZ2C3S0_9PROT</name>
<dbReference type="PANTHER" id="PTHR22939">
    <property type="entry name" value="SERINE PROTEASE FAMILY S1C HTRA-RELATED"/>
    <property type="match status" value="1"/>
</dbReference>
<evidence type="ECO:0000256" key="12">
    <source>
        <dbReference type="ARBA" id="ARBA00023016"/>
    </source>
</evidence>
<keyword evidence="10" id="KW-0378">Hydrolase</keyword>
<feature type="domain" description="PDZ" evidence="15">
    <location>
        <begin position="274"/>
        <end position="340"/>
    </location>
</feature>
<dbReference type="EC" id="3.4.21.107" evidence="4"/>
<evidence type="ECO:0000256" key="5">
    <source>
        <dbReference type="ARBA" id="ARBA00013958"/>
    </source>
</evidence>
<evidence type="ECO:0000313" key="17">
    <source>
        <dbReference type="Proteomes" id="UP001330434"/>
    </source>
</evidence>
<dbReference type="Gene3D" id="2.30.42.10">
    <property type="match status" value="2"/>
</dbReference>
<dbReference type="InterPro" id="IPR001478">
    <property type="entry name" value="PDZ"/>
</dbReference>
<dbReference type="PRINTS" id="PR00834">
    <property type="entry name" value="PROTEASES2C"/>
</dbReference>
<evidence type="ECO:0000256" key="6">
    <source>
        <dbReference type="ARBA" id="ARBA00022670"/>
    </source>
</evidence>
<evidence type="ECO:0000256" key="11">
    <source>
        <dbReference type="ARBA" id="ARBA00022825"/>
    </source>
</evidence>
<evidence type="ECO:0000256" key="13">
    <source>
        <dbReference type="ARBA" id="ARBA00032850"/>
    </source>
</evidence>
<evidence type="ECO:0000256" key="4">
    <source>
        <dbReference type="ARBA" id="ARBA00013035"/>
    </source>
</evidence>
<keyword evidence="11" id="KW-0720">Serine protease</keyword>
<evidence type="ECO:0000313" key="16">
    <source>
        <dbReference type="EMBL" id="WVX66892.1"/>
    </source>
</evidence>
<evidence type="ECO:0000259" key="15">
    <source>
        <dbReference type="PROSITE" id="PS50106"/>
    </source>
</evidence>
<keyword evidence="17" id="KW-1185">Reference proteome</keyword>
<dbReference type="InterPro" id="IPR011782">
    <property type="entry name" value="Pept_S1C_Do"/>
</dbReference>
<dbReference type="EMBL" id="CP133270">
    <property type="protein sequence ID" value="WVX66892.1"/>
    <property type="molecule type" value="Genomic_DNA"/>
</dbReference>
<keyword evidence="12" id="KW-0346">Stress response</keyword>
<accession>A0ABZ2C3S0</accession>
<evidence type="ECO:0000256" key="10">
    <source>
        <dbReference type="ARBA" id="ARBA00022801"/>
    </source>
</evidence>
<evidence type="ECO:0000256" key="1">
    <source>
        <dbReference type="ARBA" id="ARBA00001772"/>
    </source>
</evidence>
<dbReference type="Pfam" id="PF13180">
    <property type="entry name" value="PDZ_2"/>
    <property type="match status" value="2"/>
</dbReference>
<evidence type="ECO:0000256" key="8">
    <source>
        <dbReference type="ARBA" id="ARBA00022737"/>
    </source>
</evidence>